<protein>
    <submittedName>
        <fullName evidence="2">Uncharacterized protein</fullName>
    </submittedName>
</protein>
<evidence type="ECO:0000256" key="1">
    <source>
        <dbReference type="SAM" id="MobiDB-lite"/>
    </source>
</evidence>
<comment type="caution">
    <text evidence="2">The sequence shown here is derived from an EMBL/GenBank/DDBJ whole genome shotgun (WGS) entry which is preliminary data.</text>
</comment>
<dbReference type="Proteomes" id="UP001434883">
    <property type="component" value="Unassembled WGS sequence"/>
</dbReference>
<name>A0ABV0QSG7_9TELE</name>
<feature type="region of interest" description="Disordered" evidence="1">
    <location>
        <begin position="1"/>
        <end position="21"/>
    </location>
</feature>
<keyword evidence="3" id="KW-1185">Reference proteome</keyword>
<proteinExistence type="predicted"/>
<gene>
    <name evidence="2" type="ORF">XENOCAPTIV_018281</name>
</gene>
<evidence type="ECO:0000313" key="3">
    <source>
        <dbReference type="Proteomes" id="UP001434883"/>
    </source>
</evidence>
<evidence type="ECO:0000313" key="2">
    <source>
        <dbReference type="EMBL" id="MEQ2198783.1"/>
    </source>
</evidence>
<dbReference type="EMBL" id="JAHRIN010020643">
    <property type="protein sequence ID" value="MEQ2198783.1"/>
    <property type="molecule type" value="Genomic_DNA"/>
</dbReference>
<sequence>MHKKLARKGEGGGEERDGEVRRGGKEEWNIYLIHIKLPAAARTGFSLDAGLQFRFVPICIRKDHPRIPNLEDDSYLKWPLQQPKHKQPFLNSLGSLAAAASLTSALRISHFPLAAAFSAAGFPHVSIGPAAVTQSKRARLCRVCLRAIAAPPGCFFHPSC</sequence>
<feature type="compositionally biased region" description="Basic and acidic residues" evidence="1">
    <location>
        <begin position="7"/>
        <end position="21"/>
    </location>
</feature>
<reference evidence="2 3" key="1">
    <citation type="submission" date="2021-06" db="EMBL/GenBank/DDBJ databases">
        <authorList>
            <person name="Palmer J.M."/>
        </authorList>
    </citation>
    <scope>NUCLEOTIDE SEQUENCE [LARGE SCALE GENOMIC DNA]</scope>
    <source>
        <strain evidence="2 3">XC_2019</strain>
        <tissue evidence="2">Muscle</tissue>
    </source>
</reference>
<accession>A0ABV0QSG7</accession>
<organism evidence="2 3">
    <name type="scientific">Xenoophorus captivus</name>
    <dbReference type="NCBI Taxonomy" id="1517983"/>
    <lineage>
        <taxon>Eukaryota</taxon>
        <taxon>Metazoa</taxon>
        <taxon>Chordata</taxon>
        <taxon>Craniata</taxon>
        <taxon>Vertebrata</taxon>
        <taxon>Euteleostomi</taxon>
        <taxon>Actinopterygii</taxon>
        <taxon>Neopterygii</taxon>
        <taxon>Teleostei</taxon>
        <taxon>Neoteleostei</taxon>
        <taxon>Acanthomorphata</taxon>
        <taxon>Ovalentaria</taxon>
        <taxon>Atherinomorphae</taxon>
        <taxon>Cyprinodontiformes</taxon>
        <taxon>Goodeidae</taxon>
        <taxon>Xenoophorus</taxon>
    </lineage>
</organism>